<evidence type="ECO:0000313" key="4">
    <source>
        <dbReference type="Proteomes" id="UP000824221"/>
    </source>
</evidence>
<protein>
    <submittedName>
        <fullName evidence="3">Zinc ribbon domain-containing protein</fullName>
    </submittedName>
</protein>
<feature type="transmembrane region" description="Helical" evidence="1">
    <location>
        <begin position="144"/>
        <end position="170"/>
    </location>
</feature>
<sequence length="449" mass="46866">MNCPFCGTENTDDSLYCKKCGRKMSGTVTCPACGASAPADGEYCTRCGAKLNTHAPAQAEREKPHPAAWRQVLVTVGNALAVFAALASVIFLFCLGCENGITDTGDMWLDLSGRNIYYYFGEVYRDLYNIFTTSTPVLVGTAGYTFAIAGTLLSAGMIVSVSVLFILTLVRFVRSFSGKGGSVTAMAAKTYFVYLAFALLFLALHAAKLVYSGEFSFPGYRTVLNGATVAGIVIGAVGILAAAVLNAIAREEKIGKERILQLSFSGVCLLLVTAVFALLSGAVVGIGATDGEYSIVSKFGLLIAYQVISVNGNVTTYAPAISDAEYAVYEANQTTVAACSVLGFVFLVVLFLLLAVLASSLVKNIAAPDEKPKTLRYMIPAILFTVGLTICSALAASALAALSVGDGASGLTASAQFTLPLVASVLSALVLILLIVYGALTGGKDENKE</sequence>
<keyword evidence="1" id="KW-0472">Membrane</keyword>
<reference evidence="3" key="1">
    <citation type="journal article" date="2021" name="PeerJ">
        <title>Extensive microbial diversity within the chicken gut microbiome revealed by metagenomics and culture.</title>
        <authorList>
            <person name="Gilroy R."/>
            <person name="Ravi A."/>
            <person name="Getino M."/>
            <person name="Pursley I."/>
            <person name="Horton D.L."/>
            <person name="Alikhan N.F."/>
            <person name="Baker D."/>
            <person name="Gharbi K."/>
            <person name="Hall N."/>
            <person name="Watson M."/>
            <person name="Adriaenssens E.M."/>
            <person name="Foster-Nyarko E."/>
            <person name="Jarju S."/>
            <person name="Secka A."/>
            <person name="Antonio M."/>
            <person name="Oren A."/>
            <person name="Chaudhuri R.R."/>
            <person name="La Ragione R."/>
            <person name="Hildebrand F."/>
            <person name="Pallen M.J."/>
        </authorList>
    </citation>
    <scope>NUCLEOTIDE SEQUENCE</scope>
    <source>
        <strain evidence="3">CHK156-179</strain>
    </source>
</reference>
<feature type="transmembrane region" description="Helical" evidence="1">
    <location>
        <begin position="260"/>
        <end position="288"/>
    </location>
</feature>
<feature type="transmembrane region" description="Helical" evidence="1">
    <location>
        <begin position="223"/>
        <end position="248"/>
    </location>
</feature>
<name>A0A9D2H4A7_9FIRM</name>
<dbReference type="EMBL" id="DXAJ01000107">
    <property type="protein sequence ID" value="HJA03156.1"/>
    <property type="molecule type" value="Genomic_DNA"/>
</dbReference>
<accession>A0A9D2H4A7</accession>
<feature type="transmembrane region" description="Helical" evidence="1">
    <location>
        <begin position="191"/>
        <end position="211"/>
    </location>
</feature>
<keyword evidence="1" id="KW-1133">Transmembrane helix</keyword>
<dbReference type="InterPro" id="IPR025874">
    <property type="entry name" value="DZR"/>
</dbReference>
<reference evidence="3" key="2">
    <citation type="submission" date="2021-04" db="EMBL/GenBank/DDBJ databases">
        <authorList>
            <person name="Gilroy R."/>
        </authorList>
    </citation>
    <scope>NUCLEOTIDE SEQUENCE</scope>
    <source>
        <strain evidence="3">CHK156-179</strain>
    </source>
</reference>
<keyword evidence="1" id="KW-0812">Transmembrane</keyword>
<feature type="transmembrane region" description="Helical" evidence="1">
    <location>
        <begin position="335"/>
        <end position="358"/>
    </location>
</feature>
<feature type="transmembrane region" description="Helical" evidence="1">
    <location>
        <begin position="417"/>
        <end position="440"/>
    </location>
</feature>
<comment type="caution">
    <text evidence="3">The sequence shown here is derived from an EMBL/GenBank/DDBJ whole genome shotgun (WGS) entry which is preliminary data.</text>
</comment>
<dbReference type="Pfam" id="PF12773">
    <property type="entry name" value="DZR"/>
    <property type="match status" value="1"/>
</dbReference>
<organism evidence="3 4">
    <name type="scientific">Candidatus Gallimonas gallistercoris</name>
    <dbReference type="NCBI Taxonomy" id="2838602"/>
    <lineage>
        <taxon>Bacteria</taxon>
        <taxon>Bacillati</taxon>
        <taxon>Bacillota</taxon>
        <taxon>Clostridia</taxon>
        <taxon>Candidatus Gallimonas</taxon>
    </lineage>
</organism>
<dbReference type="AlphaFoldDB" id="A0A9D2H4A7"/>
<gene>
    <name evidence="3" type="ORF">H9797_07270</name>
</gene>
<feature type="transmembrane region" description="Helical" evidence="1">
    <location>
        <begin position="72"/>
        <end position="93"/>
    </location>
</feature>
<evidence type="ECO:0000259" key="2">
    <source>
        <dbReference type="Pfam" id="PF12773"/>
    </source>
</evidence>
<evidence type="ECO:0000256" key="1">
    <source>
        <dbReference type="SAM" id="Phobius"/>
    </source>
</evidence>
<evidence type="ECO:0000313" key="3">
    <source>
        <dbReference type="EMBL" id="HJA03156.1"/>
    </source>
</evidence>
<feature type="domain" description="DZANK-type" evidence="2">
    <location>
        <begin position="3"/>
        <end position="48"/>
    </location>
</feature>
<feature type="transmembrane region" description="Helical" evidence="1">
    <location>
        <begin position="379"/>
        <end position="405"/>
    </location>
</feature>
<dbReference type="Proteomes" id="UP000824221">
    <property type="component" value="Unassembled WGS sequence"/>
</dbReference>
<proteinExistence type="predicted"/>